<evidence type="ECO:0000256" key="4">
    <source>
        <dbReference type="SAM" id="MobiDB-lite"/>
    </source>
</evidence>
<proteinExistence type="predicted"/>
<dbReference type="Gene3D" id="3.40.50.410">
    <property type="entry name" value="von Willebrand factor, type A domain"/>
    <property type="match status" value="1"/>
</dbReference>
<protein>
    <recommendedName>
        <fullName evidence="10">Ubiquitin-conjugating enzyme family protein</fullName>
    </recommendedName>
</protein>
<evidence type="ECO:0000256" key="3">
    <source>
        <dbReference type="PROSITE-ProRule" id="PRU10133"/>
    </source>
</evidence>
<dbReference type="SMART" id="SM00327">
    <property type="entry name" value="VWA"/>
    <property type="match status" value="1"/>
</dbReference>
<feature type="domain" description="U-box" evidence="7">
    <location>
        <begin position="939"/>
        <end position="1023"/>
    </location>
</feature>
<dbReference type="InterPro" id="IPR000608">
    <property type="entry name" value="UBC"/>
</dbReference>
<comment type="caution">
    <text evidence="8">The sequence shown here is derived from an EMBL/GenBank/DDBJ whole genome shotgun (WGS) entry which is preliminary data.</text>
</comment>
<dbReference type="InterPro" id="IPR003613">
    <property type="entry name" value="Ubox_domain"/>
</dbReference>
<dbReference type="CDD" id="cd00195">
    <property type="entry name" value="UBCc_UEV"/>
    <property type="match status" value="1"/>
</dbReference>
<dbReference type="InterPro" id="IPR023313">
    <property type="entry name" value="UBQ-conjugating_AS"/>
</dbReference>
<feature type="active site" description="Glycyl thioester intermediate" evidence="3">
    <location>
        <position position="848"/>
    </location>
</feature>
<dbReference type="SMART" id="SM00504">
    <property type="entry name" value="Ubox"/>
    <property type="match status" value="1"/>
</dbReference>
<dbReference type="Proteomes" id="UP001470230">
    <property type="component" value="Unassembled WGS sequence"/>
</dbReference>
<dbReference type="SUPFAM" id="SSF54495">
    <property type="entry name" value="UBC-like"/>
    <property type="match status" value="1"/>
</dbReference>
<organism evidence="8 9">
    <name type="scientific">Tritrichomonas musculus</name>
    <dbReference type="NCBI Taxonomy" id="1915356"/>
    <lineage>
        <taxon>Eukaryota</taxon>
        <taxon>Metamonada</taxon>
        <taxon>Parabasalia</taxon>
        <taxon>Tritrichomonadida</taxon>
        <taxon>Tritrichomonadidae</taxon>
        <taxon>Tritrichomonas</taxon>
    </lineage>
</organism>
<dbReference type="InterPro" id="IPR013083">
    <property type="entry name" value="Znf_RING/FYVE/PHD"/>
</dbReference>
<evidence type="ECO:0008006" key="10">
    <source>
        <dbReference type="Google" id="ProtNLM"/>
    </source>
</evidence>
<feature type="domain" description="VWFA" evidence="6">
    <location>
        <begin position="483"/>
        <end position="704"/>
    </location>
</feature>
<evidence type="ECO:0000256" key="2">
    <source>
        <dbReference type="ARBA" id="ARBA00022786"/>
    </source>
</evidence>
<name>A0ABR2GPX5_9EUKA</name>
<dbReference type="PROSITE" id="PS50234">
    <property type="entry name" value="VWFA"/>
    <property type="match status" value="1"/>
</dbReference>
<accession>A0ABR2GPX5</accession>
<dbReference type="SUPFAM" id="SSF53300">
    <property type="entry name" value="vWA-like"/>
    <property type="match status" value="1"/>
</dbReference>
<gene>
    <name evidence="8" type="ORF">M9Y10_042383</name>
</gene>
<feature type="domain" description="UBC core" evidence="5">
    <location>
        <begin position="764"/>
        <end position="909"/>
    </location>
</feature>
<evidence type="ECO:0000313" key="8">
    <source>
        <dbReference type="EMBL" id="KAK8835668.1"/>
    </source>
</evidence>
<dbReference type="InterPro" id="IPR016135">
    <property type="entry name" value="UBQ-conjugating_enzyme/RWD"/>
</dbReference>
<dbReference type="InterPro" id="IPR002035">
    <property type="entry name" value="VWF_A"/>
</dbReference>
<dbReference type="CDD" id="cd00198">
    <property type="entry name" value="vWFA"/>
    <property type="match status" value="1"/>
</dbReference>
<evidence type="ECO:0000259" key="5">
    <source>
        <dbReference type="PROSITE" id="PS50127"/>
    </source>
</evidence>
<evidence type="ECO:0000313" key="9">
    <source>
        <dbReference type="Proteomes" id="UP001470230"/>
    </source>
</evidence>
<dbReference type="Pfam" id="PF00179">
    <property type="entry name" value="UQ_con"/>
    <property type="match status" value="1"/>
</dbReference>
<dbReference type="PROSITE" id="PS50127">
    <property type="entry name" value="UBC_2"/>
    <property type="match status" value="1"/>
</dbReference>
<dbReference type="Gene3D" id="3.30.40.10">
    <property type="entry name" value="Zinc/RING finger domain, C3HC4 (zinc finger)"/>
    <property type="match status" value="1"/>
</dbReference>
<dbReference type="InterPro" id="IPR050113">
    <property type="entry name" value="Ub_conjugating_enzyme"/>
</dbReference>
<dbReference type="Pfam" id="PF04564">
    <property type="entry name" value="U-box"/>
    <property type="match status" value="1"/>
</dbReference>
<sequence length="1087" mass="125726">MAYYLSYKINGIDGQFVMPISQFDDVKYVTSRVKKEFGIIPELKAKIYGSDLQSTNIVSRCVRSQDVITFDIKEVNGKKPKLEFYRTPIIVPRYQSKITEGSNLRTFIVYSTVNFQSMTSGNKLKIDIEKDNLSDIQNKIKNMLSNQYKTNIDSNKILVFLPGGIPFFKSNISQFIKSFPLYMPHLYAILVTNENITDAVLEKTYDKICNIKDPQIRTLLSPDINRETSGLCEIASVLGYIQQNAPNVRRMIYSISKYCQFAPMICGLYHLACLSRVTGRTILQITVPMILLFKEMGKTLKIEDSKLFSSTVNFLTFFMNIRISARIPCTEFIRPFYSIGYEKYFSENYDEMKIDSIIAYDPDFRDEDHIRFALPQLTGQDFADAFSHTSTLAIIPPMSLREMHRVSLFKGLNGPWLFLAASISKDETDRDKIDYINPENGEIEHDTYENIAVKVIGVDYKTHGELFDRKVIETIDAKKVTQLVEICIDKSGSMILPLTNVEEALRLYRQRKLIYGTYEDRFTISQKFFTKFIEACYKYHTSSLYGSIMFNHEHEVRNELNPLANNFVERMIHKGEVPQGGTRMFTAIKAAADKMLEANKDNKFTDAVMRIIVISDGNDEHCTKQEMTDVMNFLLQKKIRVDGIIVSDDIARELVAISRFTGGISIFPRTLEEGLDFFNKEEFFNVNLRQFGEFRQREVTLDEVKGLPPVTVDQLDSEIKIRQNEFADKDVHVTSPSYAITQFEKEVLALMEGHADAPSHFSHPATKRIISELKKIITEPDEDFRVYPLKDRVDVWRVLIKGFEGSLYASKWFYMIAEFNSEYPAQAPMFRFMFPPFHPNITDQGRICLDTLENNYRSDMSVRELIGQIRYLLLNYNFDSCVDLKREKYKDRQPDFAREVNAWNDRNGKDTAEKWEEAWQIEEDNQSVIDYTKNIRSSIAPEQFLCPITRDIMKEPVKASSGVYYEKVALEKYLNSTENPVCRAKNDENGKPLPLPRDLNMNLKIDNEMKTKINNWIKENNYLEDEEEGNDDENILDFRKKKIVIEKPAYPKDLIDGPAKLNEMPTADDDFSSSHIPPRVRPFLSEA</sequence>
<dbReference type="SUPFAM" id="SSF57850">
    <property type="entry name" value="RING/U-box"/>
    <property type="match status" value="1"/>
</dbReference>
<keyword evidence="9" id="KW-1185">Reference proteome</keyword>
<evidence type="ECO:0000259" key="6">
    <source>
        <dbReference type="PROSITE" id="PS50234"/>
    </source>
</evidence>
<keyword evidence="1" id="KW-0808">Transferase</keyword>
<dbReference type="SMART" id="SM00212">
    <property type="entry name" value="UBCc"/>
    <property type="match status" value="1"/>
</dbReference>
<dbReference type="InterPro" id="IPR036465">
    <property type="entry name" value="vWFA_dom_sf"/>
</dbReference>
<reference evidence="8 9" key="1">
    <citation type="submission" date="2024-04" db="EMBL/GenBank/DDBJ databases">
        <title>Tritrichomonas musculus Genome.</title>
        <authorList>
            <person name="Alves-Ferreira E."/>
            <person name="Grigg M."/>
            <person name="Lorenzi H."/>
            <person name="Galac M."/>
        </authorList>
    </citation>
    <scope>NUCLEOTIDE SEQUENCE [LARGE SCALE GENOMIC DNA]</scope>
    <source>
        <strain evidence="8 9">EAF2021</strain>
    </source>
</reference>
<dbReference type="PROSITE" id="PS00183">
    <property type="entry name" value="UBC_1"/>
    <property type="match status" value="1"/>
</dbReference>
<evidence type="ECO:0000259" key="7">
    <source>
        <dbReference type="PROSITE" id="PS51698"/>
    </source>
</evidence>
<dbReference type="Gene3D" id="3.10.110.10">
    <property type="entry name" value="Ubiquitin Conjugating Enzyme"/>
    <property type="match status" value="1"/>
</dbReference>
<dbReference type="PROSITE" id="PS51698">
    <property type="entry name" value="U_BOX"/>
    <property type="match status" value="1"/>
</dbReference>
<feature type="region of interest" description="Disordered" evidence="4">
    <location>
        <begin position="1054"/>
        <end position="1087"/>
    </location>
</feature>
<keyword evidence="2" id="KW-0833">Ubl conjugation pathway</keyword>
<dbReference type="PANTHER" id="PTHR24067">
    <property type="entry name" value="UBIQUITIN-CONJUGATING ENZYME E2"/>
    <property type="match status" value="1"/>
</dbReference>
<evidence type="ECO:0000256" key="1">
    <source>
        <dbReference type="ARBA" id="ARBA00022679"/>
    </source>
</evidence>
<dbReference type="EMBL" id="JAPFFF010000078">
    <property type="protein sequence ID" value="KAK8835668.1"/>
    <property type="molecule type" value="Genomic_DNA"/>
</dbReference>